<dbReference type="Gene3D" id="2.40.170.20">
    <property type="entry name" value="TonB-dependent receptor, beta-barrel domain"/>
    <property type="match status" value="1"/>
</dbReference>
<keyword evidence="13 14" id="KW-0998">Cell outer membrane</keyword>
<evidence type="ECO:0000256" key="13">
    <source>
        <dbReference type="ARBA" id="ARBA00023237"/>
    </source>
</evidence>
<evidence type="ECO:0000256" key="16">
    <source>
        <dbReference type="RuleBase" id="RU003357"/>
    </source>
</evidence>
<dbReference type="PATRIC" id="fig|930169.3.peg.1280"/>
<dbReference type="EMBL" id="CP003466">
    <property type="protein sequence ID" value="AFT69587.1"/>
    <property type="molecule type" value="Genomic_DNA"/>
</dbReference>
<keyword evidence="6 14" id="KW-0812">Transmembrane</keyword>
<evidence type="ECO:0000256" key="6">
    <source>
        <dbReference type="ARBA" id="ARBA00022692"/>
    </source>
</evidence>
<evidence type="ECO:0000259" key="18">
    <source>
        <dbReference type="Pfam" id="PF07715"/>
    </source>
</evidence>
<feature type="domain" description="TonB-dependent receptor-like beta-barrel" evidence="17">
    <location>
        <begin position="259"/>
        <end position="693"/>
    </location>
</feature>
<dbReference type="GO" id="GO:0009279">
    <property type="term" value="C:cell outer membrane"/>
    <property type="evidence" value="ECO:0007669"/>
    <property type="project" value="UniProtKB-SubCell"/>
</dbReference>
<name>K0CD48_ALCDB</name>
<dbReference type="GO" id="GO:0015891">
    <property type="term" value="P:siderophore transport"/>
    <property type="evidence" value="ECO:0007669"/>
    <property type="project" value="InterPro"/>
</dbReference>
<dbReference type="FunFam" id="2.40.170.20:FF:000005">
    <property type="entry name" value="TonB-dependent siderophore receptor"/>
    <property type="match status" value="1"/>
</dbReference>
<dbReference type="InterPro" id="IPR010917">
    <property type="entry name" value="TonB_rcpt_CS"/>
</dbReference>
<dbReference type="PROSITE" id="PS01156">
    <property type="entry name" value="TONB_DEPENDENT_REC_2"/>
    <property type="match status" value="1"/>
</dbReference>
<keyword evidence="7" id="KW-0732">Signal</keyword>
<evidence type="ECO:0000256" key="9">
    <source>
        <dbReference type="ARBA" id="ARBA00023065"/>
    </source>
</evidence>
<dbReference type="KEGG" id="adi:B5T_01304"/>
<dbReference type="InterPro" id="IPR039426">
    <property type="entry name" value="TonB-dep_rcpt-like"/>
</dbReference>
<evidence type="ECO:0000256" key="10">
    <source>
        <dbReference type="ARBA" id="ARBA00023077"/>
    </source>
</evidence>
<evidence type="ECO:0000256" key="15">
    <source>
        <dbReference type="PROSITE-ProRule" id="PRU10144"/>
    </source>
</evidence>
<evidence type="ECO:0000256" key="1">
    <source>
        <dbReference type="ARBA" id="ARBA00004571"/>
    </source>
</evidence>
<evidence type="ECO:0000313" key="19">
    <source>
        <dbReference type="EMBL" id="AFT69587.1"/>
    </source>
</evidence>
<organism evidence="19 20">
    <name type="scientific">Alcanivorax dieselolei (strain DSM 16502 / CGMCC 1.3690 / MCCC 1A00001 / B-5)</name>
    <name type="common">Alloalcanivorax dieselolei</name>
    <dbReference type="NCBI Taxonomy" id="930169"/>
    <lineage>
        <taxon>Bacteria</taxon>
        <taxon>Pseudomonadati</taxon>
        <taxon>Pseudomonadota</taxon>
        <taxon>Gammaproteobacteria</taxon>
        <taxon>Oceanospirillales</taxon>
        <taxon>Alcanivoracaceae</taxon>
        <taxon>Alloalcanivorax</taxon>
    </lineage>
</organism>
<dbReference type="InterPro" id="IPR000531">
    <property type="entry name" value="Beta-barrel_TonB"/>
</dbReference>
<dbReference type="FunFam" id="2.170.130.10:FF:000001">
    <property type="entry name" value="Catecholate siderophore TonB-dependent receptor"/>
    <property type="match status" value="1"/>
</dbReference>
<dbReference type="Proteomes" id="UP000006286">
    <property type="component" value="Chromosome"/>
</dbReference>
<evidence type="ECO:0000256" key="5">
    <source>
        <dbReference type="ARBA" id="ARBA00022496"/>
    </source>
</evidence>
<dbReference type="PANTHER" id="PTHR32552:SF68">
    <property type="entry name" value="FERRICHROME OUTER MEMBRANE TRANSPORTER_PHAGE RECEPTOR"/>
    <property type="match status" value="1"/>
</dbReference>
<dbReference type="InterPro" id="IPR012910">
    <property type="entry name" value="Plug_dom"/>
</dbReference>
<keyword evidence="11 14" id="KW-0472">Membrane</keyword>
<gene>
    <name evidence="19" type="ordered locus">B5T_01304</name>
</gene>
<dbReference type="PROSITE" id="PS52016">
    <property type="entry name" value="TONB_DEPENDENT_REC_3"/>
    <property type="match status" value="1"/>
</dbReference>
<dbReference type="eggNOG" id="COG4774">
    <property type="taxonomic scope" value="Bacteria"/>
</dbReference>
<accession>K0CD48</accession>
<comment type="subcellular location">
    <subcellularLocation>
        <location evidence="1 14">Cell outer membrane</location>
        <topology evidence="1 14">Multi-pass membrane protein</topology>
    </subcellularLocation>
</comment>
<evidence type="ECO:0000313" key="20">
    <source>
        <dbReference type="Proteomes" id="UP000006286"/>
    </source>
</evidence>
<evidence type="ECO:0000259" key="17">
    <source>
        <dbReference type="Pfam" id="PF00593"/>
    </source>
</evidence>
<keyword evidence="3 14" id="KW-0813">Transport</keyword>
<dbReference type="AlphaFoldDB" id="K0CD48"/>
<feature type="short sequence motif" description="TonB C-terminal box" evidence="15">
    <location>
        <begin position="707"/>
        <end position="724"/>
    </location>
</feature>
<proteinExistence type="inferred from homology"/>
<sequence length="724" mass="80224">MFRSLSVTSLPCLIPITFRSVFLITPLLMIGVLSQADEQASVAARAAVGVTLAPVEVQADHREPDATAPFDGYHAARAGSATKTATPLLQTSQSITVVGSEQIRDQDARTLAESLRSVAGVEAGQRGRRGLDDFTVRGFVQSAYLFRDGMRMDNDMWIQNDPFAFERIEVLKGPASILYGQIAPGGLVNLVTKRPTDEPMAELGVSVGNYQQRQYTADVSNALNEEGTVRYRMVGLYSSSDDKVDFVDRDRVYFAPSLTWDLTDDTRLTLLASYQKSNFVPVRGLPARGTVLPNPNGKIDFGRFVGVPGEDTYTTRQSLLGYLFEHQFSETLSFRQNLRYNRYFLDGAFSGPTSLDSNGRDYNRRLNYRDVDGRMLTMDNQFLLSFSTGPVYHDLLLGVDYLDFTSHRIDHRLTLPALDLYDPDYGYVPGAATRNDANSGKDELTQTGVYIQDQIKFGDGWNLSLGLRRDRSDLLETRLNGDRTRTDPEATTGRAGLLYLFANGLAPYISYSESFVPVTGDAADGSAFEPETGEQQELGIKYESADQRLGATLAVYDLKRRNVTTPDPNDSAYSIQVGEQRHRGVELEVSGQITEKLELIGTYTYMDVEVTRSNSGTEGKRPVLAPEQMANLWAKYDLGSWVPGVSVAAGVRYVGEQAGDQMNTFDVPDFTLFDAAVYYDAGHWRLALNGKNLSNKKYIVGCASETQCFQGDPRLVNLSANYRF</sequence>
<comment type="similarity">
    <text evidence="2 14 16">Belongs to the TonB-dependent receptor family.</text>
</comment>
<dbReference type="InterPro" id="IPR036942">
    <property type="entry name" value="Beta-barrel_TonB_sf"/>
</dbReference>
<dbReference type="STRING" id="930169.B5T_01304"/>
<dbReference type="GO" id="GO:0038023">
    <property type="term" value="F:signaling receptor activity"/>
    <property type="evidence" value="ECO:0007669"/>
    <property type="project" value="InterPro"/>
</dbReference>
<dbReference type="InterPro" id="IPR010105">
    <property type="entry name" value="TonB_sidphr_rcpt"/>
</dbReference>
<protein>
    <submittedName>
        <fullName evidence="19">TonB-dependent siderophore receptor</fullName>
    </submittedName>
</protein>
<evidence type="ECO:0000256" key="14">
    <source>
        <dbReference type="PROSITE-ProRule" id="PRU01360"/>
    </source>
</evidence>
<reference evidence="19 20" key="1">
    <citation type="journal article" date="2012" name="J. Bacteriol.">
        <title>Complete genome sequence of Alcanivorax dieselolei type strain B5.</title>
        <authorList>
            <person name="Lai Q."/>
            <person name="Li W."/>
            <person name="Shao Z."/>
        </authorList>
    </citation>
    <scope>NUCLEOTIDE SEQUENCE [LARGE SCALE GENOMIC DNA]</scope>
    <source>
        <strain evidence="20">DSM 16502 / CGMCC 1.3690 / B-5</strain>
    </source>
</reference>
<dbReference type="Pfam" id="PF07715">
    <property type="entry name" value="Plug"/>
    <property type="match status" value="1"/>
</dbReference>
<evidence type="ECO:0000256" key="8">
    <source>
        <dbReference type="ARBA" id="ARBA00023004"/>
    </source>
</evidence>
<dbReference type="InterPro" id="IPR037066">
    <property type="entry name" value="Plug_dom_sf"/>
</dbReference>
<keyword evidence="5" id="KW-0410">Iron transport</keyword>
<keyword evidence="10 16" id="KW-0798">TonB box</keyword>
<keyword evidence="4 14" id="KW-1134">Transmembrane beta strand</keyword>
<evidence type="ECO:0000256" key="11">
    <source>
        <dbReference type="ARBA" id="ARBA00023136"/>
    </source>
</evidence>
<keyword evidence="8" id="KW-0408">Iron</keyword>
<keyword evidence="9" id="KW-0406">Ion transport</keyword>
<dbReference type="GO" id="GO:0015344">
    <property type="term" value="F:siderophore uptake transmembrane transporter activity"/>
    <property type="evidence" value="ECO:0007669"/>
    <property type="project" value="TreeGrafter"/>
</dbReference>
<dbReference type="PANTHER" id="PTHR32552">
    <property type="entry name" value="FERRICHROME IRON RECEPTOR-RELATED"/>
    <property type="match status" value="1"/>
</dbReference>
<evidence type="ECO:0000256" key="3">
    <source>
        <dbReference type="ARBA" id="ARBA00022448"/>
    </source>
</evidence>
<dbReference type="SUPFAM" id="SSF56935">
    <property type="entry name" value="Porins"/>
    <property type="match status" value="1"/>
</dbReference>
<evidence type="ECO:0000256" key="4">
    <source>
        <dbReference type="ARBA" id="ARBA00022452"/>
    </source>
</evidence>
<feature type="domain" description="TonB-dependent receptor plug" evidence="18">
    <location>
        <begin position="89"/>
        <end position="186"/>
    </location>
</feature>
<dbReference type="RefSeq" id="WP_014993665.1">
    <property type="nucleotide sequence ID" value="NC_018691.1"/>
</dbReference>
<evidence type="ECO:0000256" key="7">
    <source>
        <dbReference type="ARBA" id="ARBA00022729"/>
    </source>
</evidence>
<dbReference type="CDD" id="cd01347">
    <property type="entry name" value="ligand_gated_channel"/>
    <property type="match status" value="1"/>
</dbReference>
<dbReference type="Gene3D" id="2.170.130.10">
    <property type="entry name" value="TonB-dependent receptor, plug domain"/>
    <property type="match status" value="1"/>
</dbReference>
<keyword evidence="12 19" id="KW-0675">Receptor</keyword>
<dbReference type="Pfam" id="PF00593">
    <property type="entry name" value="TonB_dep_Rec_b-barrel"/>
    <property type="match status" value="1"/>
</dbReference>
<evidence type="ECO:0000256" key="2">
    <source>
        <dbReference type="ARBA" id="ARBA00009810"/>
    </source>
</evidence>
<evidence type="ECO:0000256" key="12">
    <source>
        <dbReference type="ARBA" id="ARBA00023170"/>
    </source>
</evidence>
<keyword evidence="20" id="KW-1185">Reference proteome</keyword>
<dbReference type="NCBIfam" id="TIGR01783">
    <property type="entry name" value="TonB-siderophor"/>
    <property type="match status" value="1"/>
</dbReference>
<dbReference type="HOGENOM" id="CLU_008287_9_0_6"/>